<dbReference type="AlphaFoldDB" id="A0A9P3H560"/>
<dbReference type="OrthoDB" id="2434295at2759"/>
<keyword evidence="2" id="KW-1133">Transmembrane helix</keyword>
<keyword evidence="2" id="KW-0812">Transmembrane</keyword>
<organism evidence="3 4">
    <name type="scientific">Entomortierella parvispora</name>
    <dbReference type="NCBI Taxonomy" id="205924"/>
    <lineage>
        <taxon>Eukaryota</taxon>
        <taxon>Fungi</taxon>
        <taxon>Fungi incertae sedis</taxon>
        <taxon>Mucoromycota</taxon>
        <taxon>Mortierellomycotina</taxon>
        <taxon>Mortierellomycetes</taxon>
        <taxon>Mortierellales</taxon>
        <taxon>Mortierellaceae</taxon>
        <taxon>Entomortierella</taxon>
    </lineage>
</organism>
<proteinExistence type="predicted"/>
<evidence type="ECO:0000313" key="4">
    <source>
        <dbReference type="Proteomes" id="UP000827284"/>
    </source>
</evidence>
<comment type="caution">
    <text evidence="3">The sequence shown here is derived from an EMBL/GenBank/DDBJ whole genome shotgun (WGS) entry which is preliminary data.</text>
</comment>
<dbReference type="Proteomes" id="UP000827284">
    <property type="component" value="Unassembled WGS sequence"/>
</dbReference>
<reference evidence="3" key="2">
    <citation type="journal article" date="2022" name="Microbiol. Resour. Announc.">
        <title>Whole-Genome Sequence of Entomortierella parvispora E1425, a Mucoromycotan Fungus Associated with Burkholderiaceae-Related Endosymbiotic Bacteria.</title>
        <authorList>
            <person name="Herlambang A."/>
            <person name="Guo Y."/>
            <person name="Takashima Y."/>
            <person name="Narisawa K."/>
            <person name="Ohta H."/>
            <person name="Nishizawa T."/>
        </authorList>
    </citation>
    <scope>NUCLEOTIDE SEQUENCE</scope>
    <source>
        <strain evidence="3">E1425</strain>
    </source>
</reference>
<protein>
    <submittedName>
        <fullName evidence="3">Uncharacterized protein</fullName>
    </submittedName>
</protein>
<keyword evidence="2" id="KW-0472">Membrane</keyword>
<dbReference type="EMBL" id="BQFW01000004">
    <property type="protein sequence ID" value="GJJ70319.1"/>
    <property type="molecule type" value="Genomic_DNA"/>
</dbReference>
<reference evidence="3" key="1">
    <citation type="submission" date="2021-11" db="EMBL/GenBank/DDBJ databases">
        <authorList>
            <person name="Herlambang A."/>
            <person name="Guo Y."/>
            <person name="Takashima Y."/>
            <person name="Nishizawa T."/>
        </authorList>
    </citation>
    <scope>NUCLEOTIDE SEQUENCE</scope>
    <source>
        <strain evidence="3">E1425</strain>
    </source>
</reference>
<evidence type="ECO:0000256" key="1">
    <source>
        <dbReference type="SAM" id="MobiDB-lite"/>
    </source>
</evidence>
<feature type="transmembrane region" description="Helical" evidence="2">
    <location>
        <begin position="148"/>
        <end position="167"/>
    </location>
</feature>
<accession>A0A9P3H560</accession>
<name>A0A9P3H560_9FUNG</name>
<feature type="region of interest" description="Disordered" evidence="1">
    <location>
        <begin position="1"/>
        <end position="22"/>
    </location>
</feature>
<evidence type="ECO:0000256" key="2">
    <source>
        <dbReference type="SAM" id="Phobius"/>
    </source>
</evidence>
<keyword evidence="4" id="KW-1185">Reference proteome</keyword>
<sequence length="394" mass="45730">MSAAEQEALQARRPTTHATQDDSVTVPMLQADHHDQFENPFQQRPQPHHPPQRHYNVMIPAVEHWPSLFMEGVQASTLFVADTLRQLHAYRQSKTGTASSSAKYDSLPTSTRSTTTTTSSRRSTFTFGSKRQLKESGGRAIFFSGRRLSQLLLLLGLAILIPIWVFMVPHTLKPYKNRDVWIRYLNHEEPIKIQVPLGRTIHVADMRIVAFTQLSQGYSYQQLELGKLILVSDRFGRLPPDTEWRNWECKFGSSPERPILLIDPRYELYQFLNSNLRCLSDEGYYMGHNEPALFKPINNDWAPLANVLHTIRTYEQYGIDKAFKARDILYLRQGFNDPKRKEKVLEGQFRLTQQDVRTNAWQKPVWREGQSYNDNVDTSMWDLPDNKTMPQPQQ</sequence>
<evidence type="ECO:0000313" key="3">
    <source>
        <dbReference type="EMBL" id="GJJ70319.1"/>
    </source>
</evidence>
<feature type="compositionally biased region" description="Low complexity" evidence="1">
    <location>
        <begin position="109"/>
        <end position="123"/>
    </location>
</feature>
<feature type="region of interest" description="Disordered" evidence="1">
    <location>
        <begin position="98"/>
        <end position="123"/>
    </location>
</feature>
<gene>
    <name evidence="3" type="ORF">EMPS_02668</name>
</gene>